<name>B6IR31_RHOCS</name>
<protein>
    <submittedName>
        <fullName evidence="2">Iron-sulfur cluster assembly accessory protein</fullName>
    </submittedName>
</protein>
<dbReference type="PANTHER" id="PTHR43011:SF1">
    <property type="entry name" value="IRON-SULFUR CLUSTER ASSEMBLY 2 HOMOLOG, MITOCHONDRIAL"/>
    <property type="match status" value="1"/>
</dbReference>
<dbReference type="Gene3D" id="2.60.300.12">
    <property type="entry name" value="HesB-like domain"/>
    <property type="match status" value="1"/>
</dbReference>
<evidence type="ECO:0000313" key="2">
    <source>
        <dbReference type="EMBL" id="ACI97917.1"/>
    </source>
</evidence>
<evidence type="ECO:0000259" key="1">
    <source>
        <dbReference type="Pfam" id="PF01521"/>
    </source>
</evidence>
<dbReference type="OrthoDB" id="9801228at2"/>
<dbReference type="Pfam" id="PF01521">
    <property type="entry name" value="Fe-S_biosyn"/>
    <property type="match status" value="1"/>
</dbReference>
<dbReference type="RefSeq" id="WP_012565709.1">
    <property type="nucleotide sequence ID" value="NC_011420.2"/>
</dbReference>
<dbReference type="GO" id="GO:0051539">
    <property type="term" value="F:4 iron, 4 sulfur cluster binding"/>
    <property type="evidence" value="ECO:0007669"/>
    <property type="project" value="TreeGrafter"/>
</dbReference>
<feature type="domain" description="Core" evidence="1">
    <location>
        <begin position="2"/>
        <end position="102"/>
    </location>
</feature>
<dbReference type="GO" id="GO:0016226">
    <property type="term" value="P:iron-sulfur cluster assembly"/>
    <property type="evidence" value="ECO:0007669"/>
    <property type="project" value="InterPro"/>
</dbReference>
<dbReference type="STRING" id="414684.RC1_0480"/>
<evidence type="ECO:0000313" key="3">
    <source>
        <dbReference type="Proteomes" id="UP000001591"/>
    </source>
</evidence>
<dbReference type="GO" id="GO:0051537">
    <property type="term" value="F:2 iron, 2 sulfur cluster binding"/>
    <property type="evidence" value="ECO:0007669"/>
    <property type="project" value="TreeGrafter"/>
</dbReference>
<dbReference type="SUPFAM" id="SSF89360">
    <property type="entry name" value="HesB-like domain"/>
    <property type="match status" value="1"/>
</dbReference>
<proteinExistence type="predicted"/>
<dbReference type="KEGG" id="rce:RC1_0480"/>
<dbReference type="NCBIfam" id="TIGR00049">
    <property type="entry name" value="iron-sulfur cluster assembly accessory protein"/>
    <property type="match status" value="1"/>
</dbReference>
<dbReference type="InterPro" id="IPR016092">
    <property type="entry name" value="ATAP"/>
</dbReference>
<dbReference type="Proteomes" id="UP000001591">
    <property type="component" value="Chromosome"/>
</dbReference>
<dbReference type="EMBL" id="CP000613">
    <property type="protein sequence ID" value="ACI97917.1"/>
    <property type="molecule type" value="Genomic_DNA"/>
</dbReference>
<sequence>MVALTDSAVQAARTAVEAAAGQAAGLRIMVRPAGCAGLQFGLQLEEGPGDADAVIRFEGLDVYVDQDSVPLLDAVTVDFVERLEGAGFVFENAAPGGGCTCSTRSCH</sequence>
<dbReference type="eggNOG" id="COG0316">
    <property type="taxonomic scope" value="Bacteria"/>
</dbReference>
<keyword evidence="3" id="KW-1185">Reference proteome</keyword>
<dbReference type="AlphaFoldDB" id="B6IR31"/>
<organism evidence="2 3">
    <name type="scientific">Rhodospirillum centenum (strain ATCC 51521 / SW)</name>
    <dbReference type="NCBI Taxonomy" id="414684"/>
    <lineage>
        <taxon>Bacteria</taxon>
        <taxon>Pseudomonadati</taxon>
        <taxon>Pseudomonadota</taxon>
        <taxon>Alphaproteobacteria</taxon>
        <taxon>Rhodospirillales</taxon>
        <taxon>Rhodospirillaceae</taxon>
        <taxon>Rhodospirillum</taxon>
    </lineage>
</organism>
<dbReference type="HOGENOM" id="CLU_069054_5_2_5"/>
<dbReference type="InterPro" id="IPR035903">
    <property type="entry name" value="HesB-like_dom_sf"/>
</dbReference>
<gene>
    <name evidence="2" type="ordered locus">RC1_0480</name>
</gene>
<dbReference type="GO" id="GO:0005506">
    <property type="term" value="F:iron ion binding"/>
    <property type="evidence" value="ECO:0007669"/>
    <property type="project" value="TreeGrafter"/>
</dbReference>
<dbReference type="InterPro" id="IPR000361">
    <property type="entry name" value="ATAP_core_dom"/>
</dbReference>
<dbReference type="PANTHER" id="PTHR43011">
    <property type="entry name" value="IRON-SULFUR CLUSTER ASSEMBLY 2 HOMOLOG, MITOCHONDRIAL"/>
    <property type="match status" value="1"/>
</dbReference>
<accession>B6IR31</accession>
<reference evidence="2 3" key="1">
    <citation type="journal article" date="2010" name="BMC Genomics">
        <title>Metabolic flexibility revealed in the genome of the cyst-forming alpha-1 proteobacterium Rhodospirillum centenum.</title>
        <authorList>
            <person name="Lu Y.K."/>
            <person name="Marden J."/>
            <person name="Han M."/>
            <person name="Swingley W.D."/>
            <person name="Mastrian S.D."/>
            <person name="Chowdhury S.R."/>
            <person name="Hao J."/>
            <person name="Helmy T."/>
            <person name="Kim S."/>
            <person name="Kurdoglu A.A."/>
            <person name="Matthies H.J."/>
            <person name="Rollo D."/>
            <person name="Stothard P."/>
            <person name="Blankenship R.E."/>
            <person name="Bauer C.E."/>
            <person name="Touchman J.W."/>
        </authorList>
    </citation>
    <scope>NUCLEOTIDE SEQUENCE [LARGE SCALE GENOMIC DNA]</scope>
    <source>
        <strain evidence="3">ATCC 51521 / SW</strain>
    </source>
</reference>